<accession>A0A0P1FMN5</accession>
<evidence type="ECO:0000313" key="3">
    <source>
        <dbReference type="Proteomes" id="UP000051086"/>
    </source>
</evidence>
<dbReference type="EMBL" id="CYSC01000035">
    <property type="protein sequence ID" value="CUH73007.1"/>
    <property type="molecule type" value="Genomic_DNA"/>
</dbReference>
<name>A0A0P1FMN5_9RHOB</name>
<dbReference type="AlphaFoldDB" id="A0A0P1FMN5"/>
<dbReference type="EMBL" id="CYSB01000040">
    <property type="protein sequence ID" value="CUH69604.1"/>
    <property type="molecule type" value="Genomic_DNA"/>
</dbReference>
<evidence type="ECO:0000313" key="2">
    <source>
        <dbReference type="EMBL" id="CUH73007.1"/>
    </source>
</evidence>
<evidence type="ECO:0000313" key="4">
    <source>
        <dbReference type="Proteomes" id="UP000051887"/>
    </source>
</evidence>
<keyword evidence="3" id="KW-1185">Reference proteome</keyword>
<organism evidence="2 4">
    <name type="scientific">Thalassovita autumnalis</name>
    <dbReference type="NCBI Taxonomy" id="2072972"/>
    <lineage>
        <taxon>Bacteria</taxon>
        <taxon>Pseudomonadati</taxon>
        <taxon>Pseudomonadota</taxon>
        <taxon>Alphaproteobacteria</taxon>
        <taxon>Rhodobacterales</taxon>
        <taxon>Roseobacteraceae</taxon>
        <taxon>Thalassovita</taxon>
    </lineage>
</organism>
<dbReference type="Proteomes" id="UP000051887">
    <property type="component" value="Unassembled WGS sequence"/>
</dbReference>
<dbReference type="Proteomes" id="UP000051086">
    <property type="component" value="Unassembled WGS sequence"/>
</dbReference>
<evidence type="ECO:0000313" key="1">
    <source>
        <dbReference type="EMBL" id="CUH69604.1"/>
    </source>
</evidence>
<proteinExistence type="predicted"/>
<protein>
    <submittedName>
        <fullName evidence="2">Uncharacterized protein</fullName>
    </submittedName>
</protein>
<gene>
    <name evidence="1" type="ORF">TL5118_03573</name>
    <name evidence="2" type="ORF">TL5120_02813</name>
</gene>
<sequence length="209" mass="22097">MTQDTQNIAVLTGDLIRSSDLTPDQQQQALDNLRATAIQIGSWPGVDAAFGLRGGDGWQLVLSRAGFGLRAALTLRASLRSLGKTHDSRIAIANGADALPPDGNPNAAIGPVYVASGRLLETMKDEESLRWGAASLGAATLLADHISRDWTQTQARALAQQLPPGAPKRADIAKALGVSRQSVNRSLWSAGYPALSEALEMIETDTSLF</sequence>
<reference evidence="1 3" key="2">
    <citation type="submission" date="2015-09" db="EMBL/GenBank/DDBJ databases">
        <authorList>
            <person name="Rodrigo-Torres L."/>
            <person name="Arahal D.R."/>
        </authorList>
    </citation>
    <scope>NUCLEOTIDE SEQUENCE [LARGE SCALE GENOMIC DNA]</scope>
    <source>
        <strain evidence="1 3">CECT 5118</strain>
    </source>
</reference>
<reference evidence="2 4" key="1">
    <citation type="submission" date="2015-09" db="EMBL/GenBank/DDBJ databases">
        <authorList>
            <consortium name="Swine Surveillance"/>
        </authorList>
    </citation>
    <scope>NUCLEOTIDE SEQUENCE [LARGE SCALE GENOMIC DNA]</scope>
    <source>
        <strain evidence="2 4">5120</strain>
    </source>
</reference>